<feature type="region of interest" description="Disordered" evidence="1">
    <location>
        <begin position="59"/>
        <end position="83"/>
    </location>
</feature>
<name>A0A9N7YSX7_PLEPL</name>
<organism evidence="2 3">
    <name type="scientific">Pleuronectes platessa</name>
    <name type="common">European plaice</name>
    <dbReference type="NCBI Taxonomy" id="8262"/>
    <lineage>
        <taxon>Eukaryota</taxon>
        <taxon>Metazoa</taxon>
        <taxon>Chordata</taxon>
        <taxon>Craniata</taxon>
        <taxon>Vertebrata</taxon>
        <taxon>Euteleostomi</taxon>
        <taxon>Actinopterygii</taxon>
        <taxon>Neopterygii</taxon>
        <taxon>Teleostei</taxon>
        <taxon>Neoteleostei</taxon>
        <taxon>Acanthomorphata</taxon>
        <taxon>Carangaria</taxon>
        <taxon>Pleuronectiformes</taxon>
        <taxon>Pleuronectoidei</taxon>
        <taxon>Pleuronectidae</taxon>
        <taxon>Pleuronectes</taxon>
    </lineage>
</organism>
<protein>
    <submittedName>
        <fullName evidence="2">Uncharacterized protein</fullName>
    </submittedName>
</protein>
<dbReference type="AlphaFoldDB" id="A0A9N7YSX7"/>
<proteinExistence type="predicted"/>
<evidence type="ECO:0000256" key="1">
    <source>
        <dbReference type="SAM" id="MobiDB-lite"/>
    </source>
</evidence>
<evidence type="ECO:0000313" key="2">
    <source>
        <dbReference type="EMBL" id="CAB1438622.1"/>
    </source>
</evidence>
<reference evidence="2" key="1">
    <citation type="submission" date="2020-03" db="EMBL/GenBank/DDBJ databases">
        <authorList>
            <person name="Weist P."/>
        </authorList>
    </citation>
    <scope>NUCLEOTIDE SEQUENCE</scope>
</reference>
<evidence type="ECO:0000313" key="3">
    <source>
        <dbReference type="Proteomes" id="UP001153269"/>
    </source>
</evidence>
<sequence>MNIHVSLASCSCIIQARPLPQVREFKCLSPKAKLQFNPPSACGHELRAASGRVKLQNPAGSARTWFSTTPPKKDLQRAAGSEL</sequence>
<gene>
    <name evidence="2" type="ORF">PLEPLA_LOCUS26511</name>
</gene>
<keyword evidence="3" id="KW-1185">Reference proteome</keyword>
<dbReference type="Proteomes" id="UP001153269">
    <property type="component" value="Unassembled WGS sequence"/>
</dbReference>
<dbReference type="EMBL" id="CADEAL010002190">
    <property type="protein sequence ID" value="CAB1438622.1"/>
    <property type="molecule type" value="Genomic_DNA"/>
</dbReference>
<comment type="caution">
    <text evidence="2">The sequence shown here is derived from an EMBL/GenBank/DDBJ whole genome shotgun (WGS) entry which is preliminary data.</text>
</comment>
<accession>A0A9N7YSX7</accession>